<dbReference type="RefSeq" id="WP_311771563.1">
    <property type="nucleotide sequence ID" value="NZ_JACHJQ010000013.1"/>
</dbReference>
<evidence type="ECO:0000259" key="1">
    <source>
        <dbReference type="PROSITE" id="PS50943"/>
    </source>
</evidence>
<dbReference type="AlphaFoldDB" id="A0A7W7VJC5"/>
<protein>
    <submittedName>
        <fullName evidence="2">Transcriptional regulator with XRE-family HTH domain</fullName>
    </submittedName>
</protein>
<sequence>MKEVPPMSVARLLEAARHLAGLSQDQLARLAHTSRTAVSAYENGRKKPTLDTAERLLGASGFDLDLRPRITFRSVVSGRGRVYQVPDQLPSLPPQRALATVELPLSLNWSQAGREYRLMDRSERARVYEAVLREGGPDDVLAYIDGVLLVDLWDELLLPRDLRAAWAPLISKLAAA</sequence>
<evidence type="ECO:0000313" key="3">
    <source>
        <dbReference type="Proteomes" id="UP000520767"/>
    </source>
</evidence>
<proteinExistence type="predicted"/>
<dbReference type="SUPFAM" id="SSF47413">
    <property type="entry name" value="lambda repressor-like DNA-binding domains"/>
    <property type="match status" value="1"/>
</dbReference>
<dbReference type="InterPro" id="IPR001387">
    <property type="entry name" value="Cro/C1-type_HTH"/>
</dbReference>
<dbReference type="EMBL" id="JACHJQ010000013">
    <property type="protein sequence ID" value="MBB4912492.1"/>
    <property type="molecule type" value="Genomic_DNA"/>
</dbReference>
<accession>A0A7W7VJC5</accession>
<feature type="domain" description="HTH cro/C1-type" evidence="1">
    <location>
        <begin position="13"/>
        <end position="67"/>
    </location>
</feature>
<keyword evidence="3" id="KW-1185">Reference proteome</keyword>
<dbReference type="Gene3D" id="1.10.260.40">
    <property type="entry name" value="lambda repressor-like DNA-binding domains"/>
    <property type="match status" value="1"/>
</dbReference>
<dbReference type="Proteomes" id="UP000520767">
    <property type="component" value="Unassembled WGS sequence"/>
</dbReference>
<comment type="caution">
    <text evidence="2">The sequence shown here is derived from an EMBL/GenBank/DDBJ whole genome shotgun (WGS) entry which is preliminary data.</text>
</comment>
<dbReference type="SMART" id="SM00530">
    <property type="entry name" value="HTH_XRE"/>
    <property type="match status" value="1"/>
</dbReference>
<dbReference type="Pfam" id="PF13560">
    <property type="entry name" value="HTH_31"/>
    <property type="match status" value="1"/>
</dbReference>
<dbReference type="GO" id="GO:0003677">
    <property type="term" value="F:DNA binding"/>
    <property type="evidence" value="ECO:0007669"/>
    <property type="project" value="InterPro"/>
</dbReference>
<evidence type="ECO:0000313" key="2">
    <source>
        <dbReference type="EMBL" id="MBB4912492.1"/>
    </source>
</evidence>
<organism evidence="2 3">
    <name type="scientific">Actinophytocola algeriensis</name>
    <dbReference type="NCBI Taxonomy" id="1768010"/>
    <lineage>
        <taxon>Bacteria</taxon>
        <taxon>Bacillati</taxon>
        <taxon>Actinomycetota</taxon>
        <taxon>Actinomycetes</taxon>
        <taxon>Pseudonocardiales</taxon>
        <taxon>Pseudonocardiaceae</taxon>
    </lineage>
</organism>
<name>A0A7W7VJC5_9PSEU</name>
<dbReference type="CDD" id="cd00093">
    <property type="entry name" value="HTH_XRE"/>
    <property type="match status" value="1"/>
</dbReference>
<gene>
    <name evidence="2" type="ORF">FHR82_008763</name>
</gene>
<dbReference type="PROSITE" id="PS50943">
    <property type="entry name" value="HTH_CROC1"/>
    <property type="match status" value="1"/>
</dbReference>
<reference evidence="2 3" key="1">
    <citation type="submission" date="2020-08" db="EMBL/GenBank/DDBJ databases">
        <title>Genomic Encyclopedia of Type Strains, Phase III (KMG-III): the genomes of soil and plant-associated and newly described type strains.</title>
        <authorList>
            <person name="Whitman W."/>
        </authorList>
    </citation>
    <scope>NUCLEOTIDE SEQUENCE [LARGE SCALE GENOMIC DNA]</scope>
    <source>
        <strain evidence="2 3">CECT 8960</strain>
    </source>
</reference>
<dbReference type="InterPro" id="IPR010982">
    <property type="entry name" value="Lambda_DNA-bd_dom_sf"/>
</dbReference>